<evidence type="ECO:0000313" key="2">
    <source>
        <dbReference type="Proteomes" id="UP000572817"/>
    </source>
</evidence>
<accession>A0A8H4N132</accession>
<dbReference type="PANTHER" id="PTHR42957:SF1">
    <property type="entry name" value="HELICASE MJ1565-RELATED"/>
    <property type="match status" value="1"/>
</dbReference>
<comment type="caution">
    <text evidence="1">The sequence shown here is derived from an EMBL/GenBank/DDBJ whole genome shotgun (WGS) entry which is preliminary data.</text>
</comment>
<proteinExistence type="predicted"/>
<dbReference type="OrthoDB" id="2316594at2759"/>
<dbReference type="AlphaFoldDB" id="A0A8H4N132"/>
<dbReference type="InterPro" id="IPR008571">
    <property type="entry name" value="HerA-like"/>
</dbReference>
<dbReference type="SUPFAM" id="SSF52540">
    <property type="entry name" value="P-loop containing nucleoside triphosphate hydrolases"/>
    <property type="match status" value="1"/>
</dbReference>
<dbReference type="Proteomes" id="UP000572817">
    <property type="component" value="Unassembled WGS sequence"/>
</dbReference>
<gene>
    <name evidence="1" type="ORF">GTA08_BOTSDO04905</name>
</gene>
<sequence length="314" mass="35277">MCNSSNQLSVTVLVSRSNFPALKSRYTQIPGVTVQPFLIEPAELTAGMMLALMGVSKGKTPPLYINQVTRILRQMNSESASGFCYQTFRRRLKETPFDGMQCEHLNQRLDLLESFIDLSGKSTATTFVSGQVTILDLSCPFVDENTACLLFNIGMGRFMESCSSRGKLLVLDEAHKFMRDTPAAKELTEQLLSIIRQQRHYGVRVVVSTQEPYLSPRLIDLCSMIVIHRFSSPAWLEFLRKHVAADAERAEALFQEISELRTGEAIVFAPSAMLGDGSEEARVFGGRRFRIAVRKRITWDSGKSVFSVNFDQKQ</sequence>
<reference evidence="1" key="1">
    <citation type="submission" date="2020-04" db="EMBL/GenBank/DDBJ databases">
        <title>Genome Assembly and Annotation of Botryosphaeria dothidea sdau 11-99, a Latent Pathogen of Apple Fruit Ring Rot in China.</title>
        <authorList>
            <person name="Yu C."/>
            <person name="Diao Y."/>
            <person name="Lu Q."/>
            <person name="Zhao J."/>
            <person name="Cui S."/>
            <person name="Peng C."/>
            <person name="He B."/>
            <person name="Liu H."/>
        </authorList>
    </citation>
    <scope>NUCLEOTIDE SEQUENCE [LARGE SCALE GENOMIC DNA]</scope>
    <source>
        <strain evidence="1">Sdau11-99</strain>
    </source>
</reference>
<keyword evidence="2" id="KW-1185">Reference proteome</keyword>
<protein>
    <recommendedName>
        <fullName evidence="3">P-loop containing nucleoside triphosphate hydrolase protein</fullName>
    </recommendedName>
</protein>
<organism evidence="1 2">
    <name type="scientific">Botryosphaeria dothidea</name>
    <dbReference type="NCBI Taxonomy" id="55169"/>
    <lineage>
        <taxon>Eukaryota</taxon>
        <taxon>Fungi</taxon>
        <taxon>Dikarya</taxon>
        <taxon>Ascomycota</taxon>
        <taxon>Pezizomycotina</taxon>
        <taxon>Dothideomycetes</taxon>
        <taxon>Dothideomycetes incertae sedis</taxon>
        <taxon>Botryosphaeriales</taxon>
        <taxon>Botryosphaeriaceae</taxon>
        <taxon>Botryosphaeria</taxon>
    </lineage>
</organism>
<name>A0A8H4N132_9PEZI</name>
<evidence type="ECO:0000313" key="1">
    <source>
        <dbReference type="EMBL" id="KAF4306864.1"/>
    </source>
</evidence>
<dbReference type="Gene3D" id="3.40.50.300">
    <property type="entry name" value="P-loop containing nucleotide triphosphate hydrolases"/>
    <property type="match status" value="1"/>
</dbReference>
<evidence type="ECO:0008006" key="3">
    <source>
        <dbReference type="Google" id="ProtNLM"/>
    </source>
</evidence>
<dbReference type="EMBL" id="WWBZ02000033">
    <property type="protein sequence ID" value="KAF4306864.1"/>
    <property type="molecule type" value="Genomic_DNA"/>
</dbReference>
<dbReference type="PANTHER" id="PTHR42957">
    <property type="entry name" value="HELICASE MJ1565-RELATED"/>
    <property type="match status" value="1"/>
</dbReference>
<dbReference type="InterPro" id="IPR027417">
    <property type="entry name" value="P-loop_NTPase"/>
</dbReference>